<feature type="compositionally biased region" description="Polar residues" evidence="1">
    <location>
        <begin position="8"/>
        <end position="21"/>
    </location>
</feature>
<dbReference type="AlphaFoldDB" id="A0A6A5S3H1"/>
<gene>
    <name evidence="2" type="ORF">M421DRAFT_53318</name>
</gene>
<sequence length="457" mass="50038">MPEWHSCIRSNSDPYSCSSPRAFSRPDLRKPLKTCLKRKAKSANTTPPNEATASIESSVDNQKLRRVKTVDFEKPISESLPTHEKASRNASDYRGTRVGKAPGRGYSCPGAALLARRSPAYPAMTRTDVQVIAIAPVLSNFPAMNATDQAEVEETDPATATMQIGEPGNGSYEVVWDDIPPEQNVSTRWRSSSASQALEAASVGTRGLERVNTKLTEWSGTWNMPPESFKPIIVIFPDDDDRRPHFECAVVDDEDIEISAPPNSERVSAAHSRRSSQPASARMSRATSHEELYGPPLPVDNGANSPEATLVVPDPVVPVAWSAHLAAARRKLGVPSKERKLSNVEEADLKFRNHRDSVTLAHSRLINSSGVRPELFAHRDSVTIAKKRMHAKNHQHAHRLRSKSEHAQQTDGEAAMMPTALVVKAHAAEALRQGKPAPILRQTKSVSGQHIRTEGSL</sequence>
<dbReference type="Proteomes" id="UP000800082">
    <property type="component" value="Unassembled WGS sequence"/>
</dbReference>
<reference evidence="2" key="1">
    <citation type="journal article" date="2020" name="Stud. Mycol.">
        <title>101 Dothideomycetes genomes: a test case for predicting lifestyles and emergence of pathogens.</title>
        <authorList>
            <person name="Haridas S."/>
            <person name="Albert R."/>
            <person name="Binder M."/>
            <person name="Bloem J."/>
            <person name="Labutti K."/>
            <person name="Salamov A."/>
            <person name="Andreopoulos B."/>
            <person name="Baker S."/>
            <person name="Barry K."/>
            <person name="Bills G."/>
            <person name="Bluhm B."/>
            <person name="Cannon C."/>
            <person name="Castanera R."/>
            <person name="Culley D."/>
            <person name="Daum C."/>
            <person name="Ezra D."/>
            <person name="Gonzalez J."/>
            <person name="Henrissat B."/>
            <person name="Kuo A."/>
            <person name="Liang C."/>
            <person name="Lipzen A."/>
            <person name="Lutzoni F."/>
            <person name="Magnuson J."/>
            <person name="Mondo S."/>
            <person name="Nolan M."/>
            <person name="Ohm R."/>
            <person name="Pangilinan J."/>
            <person name="Park H.-J."/>
            <person name="Ramirez L."/>
            <person name="Alfaro M."/>
            <person name="Sun H."/>
            <person name="Tritt A."/>
            <person name="Yoshinaga Y."/>
            <person name="Zwiers L.-H."/>
            <person name="Turgeon B."/>
            <person name="Goodwin S."/>
            <person name="Spatafora J."/>
            <person name="Crous P."/>
            <person name="Grigoriev I."/>
        </authorList>
    </citation>
    <scope>NUCLEOTIDE SEQUENCE</scope>
    <source>
        <strain evidence="2">CBS 183.55</strain>
    </source>
</reference>
<feature type="region of interest" description="Disordered" evidence="1">
    <location>
        <begin position="393"/>
        <end position="412"/>
    </location>
</feature>
<evidence type="ECO:0000256" key="1">
    <source>
        <dbReference type="SAM" id="MobiDB-lite"/>
    </source>
</evidence>
<evidence type="ECO:0000313" key="3">
    <source>
        <dbReference type="Proteomes" id="UP000800082"/>
    </source>
</evidence>
<protein>
    <submittedName>
        <fullName evidence="2">Uncharacterized protein</fullName>
    </submittedName>
</protein>
<dbReference type="RefSeq" id="XP_033453264.1">
    <property type="nucleotide sequence ID" value="XM_033595105.1"/>
</dbReference>
<feature type="region of interest" description="Disordered" evidence="1">
    <location>
        <begin position="75"/>
        <end position="98"/>
    </location>
</feature>
<feature type="region of interest" description="Disordered" evidence="1">
    <location>
        <begin position="255"/>
        <end position="295"/>
    </location>
</feature>
<dbReference type="OrthoDB" id="3944862at2759"/>
<organism evidence="2 3">
    <name type="scientific">Didymella exigua CBS 183.55</name>
    <dbReference type="NCBI Taxonomy" id="1150837"/>
    <lineage>
        <taxon>Eukaryota</taxon>
        <taxon>Fungi</taxon>
        <taxon>Dikarya</taxon>
        <taxon>Ascomycota</taxon>
        <taxon>Pezizomycotina</taxon>
        <taxon>Dothideomycetes</taxon>
        <taxon>Pleosporomycetidae</taxon>
        <taxon>Pleosporales</taxon>
        <taxon>Pleosporineae</taxon>
        <taxon>Didymellaceae</taxon>
        <taxon>Didymella</taxon>
    </lineage>
</organism>
<proteinExistence type="predicted"/>
<feature type="compositionally biased region" description="Basic residues" evidence="1">
    <location>
        <begin position="31"/>
        <end position="41"/>
    </location>
</feature>
<feature type="region of interest" description="Disordered" evidence="1">
    <location>
        <begin position="1"/>
        <end position="60"/>
    </location>
</feature>
<dbReference type="EMBL" id="ML978958">
    <property type="protein sequence ID" value="KAF1933016.1"/>
    <property type="molecule type" value="Genomic_DNA"/>
</dbReference>
<feature type="compositionally biased region" description="Polar residues" evidence="1">
    <location>
        <begin position="42"/>
        <end position="60"/>
    </location>
</feature>
<dbReference type="GeneID" id="54352772"/>
<keyword evidence="3" id="KW-1185">Reference proteome</keyword>
<accession>A0A6A5S3H1</accession>
<name>A0A6A5S3H1_9PLEO</name>
<feature type="compositionally biased region" description="Basic and acidic residues" evidence="1">
    <location>
        <begin position="75"/>
        <end position="87"/>
    </location>
</feature>
<evidence type="ECO:0000313" key="2">
    <source>
        <dbReference type="EMBL" id="KAF1933016.1"/>
    </source>
</evidence>